<organism evidence="4 5">
    <name type="scientific">Ralstonia soli</name>
    <dbReference type="NCBI Taxonomy" id="2953896"/>
    <lineage>
        <taxon>Bacteria</taxon>
        <taxon>Pseudomonadati</taxon>
        <taxon>Pseudomonadota</taxon>
        <taxon>Betaproteobacteria</taxon>
        <taxon>Burkholderiales</taxon>
        <taxon>Burkholderiaceae</taxon>
        <taxon>Ralstonia</taxon>
    </lineage>
</organism>
<gene>
    <name evidence="4" type="ORF">NG900_10175</name>
</gene>
<evidence type="ECO:0000256" key="2">
    <source>
        <dbReference type="SAM" id="SignalP"/>
    </source>
</evidence>
<dbReference type="GO" id="GO:0016787">
    <property type="term" value="F:hydrolase activity"/>
    <property type="evidence" value="ECO:0007669"/>
    <property type="project" value="UniProtKB-KW"/>
</dbReference>
<dbReference type="PRINTS" id="PR00111">
    <property type="entry name" value="ABHYDROLASE"/>
</dbReference>
<dbReference type="InterPro" id="IPR029058">
    <property type="entry name" value="AB_hydrolase_fold"/>
</dbReference>
<comment type="caution">
    <text evidence="4">The sequence shown here is derived from an EMBL/GenBank/DDBJ whole genome shotgun (WGS) entry which is preliminary data.</text>
</comment>
<evidence type="ECO:0000259" key="3">
    <source>
        <dbReference type="Pfam" id="PF00561"/>
    </source>
</evidence>
<dbReference type="RefSeq" id="WP_252679799.1">
    <property type="nucleotide sequence ID" value="NZ_JAMXHT010000003.1"/>
</dbReference>
<reference evidence="4" key="1">
    <citation type="submission" date="2022-06" db="EMBL/GenBank/DDBJ databases">
        <authorList>
            <person name="Lu C.-H."/>
        </authorList>
    </citation>
    <scope>NUCLEOTIDE SEQUENCE</scope>
    <source>
        <strain evidence="4">21MJYT02-11</strain>
    </source>
</reference>
<feature type="chain" id="PRO_5047175150" evidence="2">
    <location>
        <begin position="26"/>
        <end position="321"/>
    </location>
</feature>
<dbReference type="SUPFAM" id="SSF53474">
    <property type="entry name" value="alpha/beta-Hydrolases"/>
    <property type="match status" value="1"/>
</dbReference>
<keyword evidence="4" id="KW-0378">Hydrolase</keyword>
<dbReference type="PANTHER" id="PTHR43433">
    <property type="entry name" value="HYDROLASE, ALPHA/BETA FOLD FAMILY PROTEIN"/>
    <property type="match status" value="1"/>
</dbReference>
<dbReference type="Proteomes" id="UP001162811">
    <property type="component" value="Unassembled WGS sequence"/>
</dbReference>
<dbReference type="Gene3D" id="3.40.50.1820">
    <property type="entry name" value="alpha/beta hydrolase"/>
    <property type="match status" value="1"/>
</dbReference>
<accession>A0ABT1AJX2</accession>
<dbReference type="EMBL" id="JAMXHT010000003">
    <property type="protein sequence ID" value="MCO5398559.1"/>
    <property type="molecule type" value="Genomic_DNA"/>
</dbReference>
<name>A0ABT1AJX2_9RALS</name>
<dbReference type="PANTHER" id="PTHR43433:SF5">
    <property type="entry name" value="AB HYDROLASE-1 DOMAIN-CONTAINING PROTEIN"/>
    <property type="match status" value="1"/>
</dbReference>
<dbReference type="InterPro" id="IPR000073">
    <property type="entry name" value="AB_hydrolase_1"/>
</dbReference>
<evidence type="ECO:0000313" key="4">
    <source>
        <dbReference type="EMBL" id="MCO5398559.1"/>
    </source>
</evidence>
<protein>
    <submittedName>
        <fullName evidence="4">Alpha/beta hydrolase</fullName>
    </submittedName>
</protein>
<sequence>MHHLLKTSLLGFALAATLISTTGAAADAPPDGPKMASPAESQQAVTWKNVPTQTIKVGGVDFAYRELGKNHGGTPVVFLTHLAAVLDNWDPRVVDGFAAEHHIVTFDNRGIGASSGSTPSSIEDMADDAIAFIKAMGFKQVDLLGFSMGGMIAQEIVLKDPQLVRKMILAGTGPAGGEGISTVSGVTFYDVLRGALTRQDPKQYLFFTRTPNGIEAGKAFLERLKERSENRDKEIATSAFLTQLEALRVWGLKEPEDLSVVKNPVLIVNGDNDRMVPTKNSEDLARRLPNSSLIIYPDAGHGGIFQYYTEFVPKALEFLAR</sequence>
<dbReference type="InterPro" id="IPR050471">
    <property type="entry name" value="AB_hydrolase"/>
</dbReference>
<proteinExistence type="predicted"/>
<reference evidence="4" key="2">
    <citation type="journal article" date="2023" name="Front. Microbiol.">
        <title>Ralstonia chuxiongensis sp. nov., Ralstonia mojiangensis sp. nov., and Ralstonia soli sp. nov., isolated from tobacco fields, are three novel species in the family Burkholderiaceae.</title>
        <authorList>
            <person name="Lu C.H."/>
            <person name="Zhang Y.Y."/>
            <person name="Jiang N."/>
            <person name="Chen W."/>
            <person name="Shao X."/>
            <person name="Zhao Z.M."/>
            <person name="Lu W.L."/>
            <person name="Hu X."/>
            <person name="Xi Y.X."/>
            <person name="Zou S.Y."/>
            <person name="Wei Q.J."/>
            <person name="Lin Z.L."/>
            <person name="Gong L."/>
            <person name="Gai X.T."/>
            <person name="Zhang L.Q."/>
            <person name="Li J.Y."/>
            <person name="Jin Y."/>
            <person name="Xia Z.Y."/>
        </authorList>
    </citation>
    <scope>NUCLEOTIDE SEQUENCE</scope>
    <source>
        <strain evidence="4">21MJYT02-11</strain>
    </source>
</reference>
<keyword evidence="2" id="KW-0732">Signal</keyword>
<feature type="region of interest" description="Disordered" evidence="1">
    <location>
        <begin position="25"/>
        <end position="44"/>
    </location>
</feature>
<feature type="signal peptide" evidence="2">
    <location>
        <begin position="1"/>
        <end position="25"/>
    </location>
</feature>
<evidence type="ECO:0000256" key="1">
    <source>
        <dbReference type="SAM" id="MobiDB-lite"/>
    </source>
</evidence>
<dbReference type="Pfam" id="PF00561">
    <property type="entry name" value="Abhydrolase_1"/>
    <property type="match status" value="1"/>
</dbReference>
<feature type="domain" description="AB hydrolase-1" evidence="3">
    <location>
        <begin position="75"/>
        <end position="305"/>
    </location>
</feature>
<keyword evidence="5" id="KW-1185">Reference proteome</keyword>
<evidence type="ECO:0000313" key="5">
    <source>
        <dbReference type="Proteomes" id="UP001162811"/>
    </source>
</evidence>